<reference evidence="3" key="1">
    <citation type="journal article" date="2011" name="Nat. Genet.">
        <title>The Arabidopsis lyrata genome sequence and the basis of rapid genome size change.</title>
        <authorList>
            <person name="Hu T.T."/>
            <person name="Pattyn P."/>
            <person name="Bakker E.G."/>
            <person name="Cao J."/>
            <person name="Cheng J.-F."/>
            <person name="Clark R.M."/>
            <person name="Fahlgren N."/>
            <person name="Fawcett J.A."/>
            <person name="Grimwood J."/>
            <person name="Gundlach H."/>
            <person name="Haberer G."/>
            <person name="Hollister J.D."/>
            <person name="Ossowski S."/>
            <person name="Ottilar R.P."/>
            <person name="Salamov A.A."/>
            <person name="Schneeberger K."/>
            <person name="Spannagl M."/>
            <person name="Wang X."/>
            <person name="Yang L."/>
            <person name="Nasrallah M.E."/>
            <person name="Bergelson J."/>
            <person name="Carrington J.C."/>
            <person name="Gaut B.S."/>
            <person name="Schmutz J."/>
            <person name="Mayer K.F.X."/>
            <person name="Van de Peer Y."/>
            <person name="Grigoriev I.V."/>
            <person name="Nordborg M."/>
            <person name="Weigel D."/>
            <person name="Guo Y.-L."/>
        </authorList>
    </citation>
    <scope>NUCLEOTIDE SEQUENCE [LARGE SCALE GENOMIC DNA]</scope>
    <source>
        <strain evidence="3">cv. MN47</strain>
    </source>
</reference>
<feature type="compositionally biased region" description="Basic and acidic residues" evidence="1">
    <location>
        <begin position="91"/>
        <end position="111"/>
    </location>
</feature>
<feature type="compositionally biased region" description="Basic and acidic residues" evidence="1">
    <location>
        <begin position="19"/>
        <end position="42"/>
    </location>
</feature>
<feature type="compositionally biased region" description="Basic and acidic residues" evidence="1">
    <location>
        <begin position="121"/>
        <end position="146"/>
    </location>
</feature>
<keyword evidence="3" id="KW-1185">Reference proteome</keyword>
<dbReference type="Proteomes" id="UP000008694">
    <property type="component" value="Unassembled WGS sequence"/>
</dbReference>
<evidence type="ECO:0000313" key="2">
    <source>
        <dbReference type="EMBL" id="EFH61985.1"/>
    </source>
</evidence>
<evidence type="ECO:0000256" key="1">
    <source>
        <dbReference type="SAM" id="MobiDB-lite"/>
    </source>
</evidence>
<dbReference type="EMBL" id="GL348715">
    <property type="protein sequence ID" value="EFH61985.1"/>
    <property type="molecule type" value="Genomic_DNA"/>
</dbReference>
<accession>D7L7E1</accession>
<protein>
    <submittedName>
        <fullName evidence="2">Predicted protein</fullName>
    </submittedName>
</protein>
<gene>
    <name evidence="2" type="ORF">ARALYDRAFT_673667</name>
</gene>
<feature type="region of interest" description="Disordered" evidence="1">
    <location>
        <begin position="1"/>
        <end position="146"/>
    </location>
</feature>
<dbReference type="AlphaFoldDB" id="D7L7E1"/>
<feature type="compositionally biased region" description="Basic residues" evidence="1">
    <location>
        <begin position="48"/>
        <end position="58"/>
    </location>
</feature>
<dbReference type="HOGENOM" id="CLU_1779956_0_0_1"/>
<organism evidence="3">
    <name type="scientific">Arabidopsis lyrata subsp. lyrata</name>
    <name type="common">Lyre-leaved rock-cress</name>
    <dbReference type="NCBI Taxonomy" id="81972"/>
    <lineage>
        <taxon>Eukaryota</taxon>
        <taxon>Viridiplantae</taxon>
        <taxon>Streptophyta</taxon>
        <taxon>Embryophyta</taxon>
        <taxon>Tracheophyta</taxon>
        <taxon>Spermatophyta</taxon>
        <taxon>Magnoliopsida</taxon>
        <taxon>eudicotyledons</taxon>
        <taxon>Gunneridae</taxon>
        <taxon>Pentapetalae</taxon>
        <taxon>rosids</taxon>
        <taxon>malvids</taxon>
        <taxon>Brassicales</taxon>
        <taxon>Brassicaceae</taxon>
        <taxon>Camelineae</taxon>
        <taxon>Arabidopsis</taxon>
    </lineage>
</organism>
<proteinExistence type="predicted"/>
<dbReference type="Gramene" id="Al_scaffold_0003_2864">
    <property type="protein sequence ID" value="Al_scaffold_0003_2864"/>
    <property type="gene ID" value="Al_scaffold_0003_2864"/>
</dbReference>
<evidence type="ECO:0000313" key="3">
    <source>
        <dbReference type="Proteomes" id="UP000008694"/>
    </source>
</evidence>
<name>D7L7E1_ARALL</name>
<sequence>MERLDKSLKEAIQSHPIRKCKDKERNLTISRNKDHEIKHDTLTEMPSRRHRNNKKHKSENKIWVGKSKKQWHYYRQSSPSIKQIRHHPPRRNHEPHRSETLDRFHREHNLTDRNNQQETPNEGHKNSKSENTTERRSTKEEKRNEN</sequence>